<accession>A0A6J7IS93</accession>
<protein>
    <submittedName>
        <fullName evidence="2">Unannotated protein</fullName>
    </submittedName>
</protein>
<dbReference type="AlphaFoldDB" id="A0A6J7IS93"/>
<gene>
    <name evidence="2" type="ORF">UFOPK3564_02522</name>
</gene>
<feature type="compositionally biased region" description="Low complexity" evidence="1">
    <location>
        <begin position="1"/>
        <end position="20"/>
    </location>
</feature>
<organism evidence="2">
    <name type="scientific">freshwater metagenome</name>
    <dbReference type="NCBI Taxonomy" id="449393"/>
    <lineage>
        <taxon>unclassified sequences</taxon>
        <taxon>metagenomes</taxon>
        <taxon>ecological metagenomes</taxon>
    </lineage>
</organism>
<evidence type="ECO:0000313" key="2">
    <source>
        <dbReference type="EMBL" id="CAB4933670.1"/>
    </source>
</evidence>
<evidence type="ECO:0000256" key="1">
    <source>
        <dbReference type="SAM" id="MobiDB-lite"/>
    </source>
</evidence>
<name>A0A6J7IS93_9ZZZZ</name>
<dbReference type="EMBL" id="CAFBMK010000182">
    <property type="protein sequence ID" value="CAB4933670.1"/>
    <property type="molecule type" value="Genomic_DNA"/>
</dbReference>
<reference evidence="2" key="1">
    <citation type="submission" date="2020-05" db="EMBL/GenBank/DDBJ databases">
        <authorList>
            <person name="Chiriac C."/>
            <person name="Salcher M."/>
            <person name="Ghai R."/>
            <person name="Kavagutti S V."/>
        </authorList>
    </citation>
    <scope>NUCLEOTIDE SEQUENCE</scope>
</reference>
<sequence>MLKILGSTSSPAATASTAGTRIDLDADRGTGVSAAATAAQDALQRESTSGVEWLPRHAPHRRI</sequence>
<proteinExistence type="predicted"/>
<feature type="region of interest" description="Disordered" evidence="1">
    <location>
        <begin position="1"/>
        <end position="63"/>
    </location>
</feature>